<comment type="caution">
    <text evidence="6">The sequence shown here is derived from an EMBL/GenBank/DDBJ whole genome shotgun (WGS) entry which is preliminary data.</text>
</comment>
<feature type="domain" description="Alpha-2-macroglobulin" evidence="5">
    <location>
        <begin position="1180"/>
        <end position="1270"/>
    </location>
</feature>
<dbReference type="PANTHER" id="PTHR40094">
    <property type="entry name" value="ALPHA-2-MACROGLOBULIN HOMOLOG"/>
    <property type="match status" value="1"/>
</dbReference>
<dbReference type="InterPro" id="IPR021868">
    <property type="entry name" value="Alpha_2_Macroglob_MG3"/>
</dbReference>
<dbReference type="RefSeq" id="WP_168148687.1">
    <property type="nucleotide sequence ID" value="NZ_JAAVXB010000007.1"/>
</dbReference>
<comment type="similarity">
    <text evidence="1">Belongs to the protease inhibitor I39 (alpha-2-macroglobulin) family. Bacterial alpha-2-macroglobulin subfamily.</text>
</comment>
<gene>
    <name evidence="6" type="ORF">G7Y82_13705</name>
</gene>
<dbReference type="InterPro" id="IPR051802">
    <property type="entry name" value="YfhM-like"/>
</dbReference>
<dbReference type="InterPro" id="IPR008930">
    <property type="entry name" value="Terpenoid_cyclase/PrenylTrfase"/>
</dbReference>
<dbReference type="EMBL" id="JAAVXB010000007">
    <property type="protein sequence ID" value="NKF23371.1"/>
    <property type="molecule type" value="Genomic_DNA"/>
</dbReference>
<dbReference type="Pfam" id="PF00207">
    <property type="entry name" value="A2M"/>
    <property type="match status" value="1"/>
</dbReference>
<dbReference type="Pfam" id="PF01835">
    <property type="entry name" value="MG2"/>
    <property type="match status" value="1"/>
</dbReference>
<dbReference type="Proteomes" id="UP000653472">
    <property type="component" value="Unassembled WGS sequence"/>
</dbReference>
<accession>A0A969WDF4</accession>
<evidence type="ECO:0000256" key="3">
    <source>
        <dbReference type="SAM" id="SignalP"/>
    </source>
</evidence>
<sequence length="1879" mass="202349">MRASRSARLERAAALAALLSIAGVAHADALKLLRVTPAGDDVPAKSQIVLAFDRDMVPLGRMERSGDEIPVTVTPSPDCQWRWLDTQNLACQPADGASLRAATAYTVAIADGFVALDGSVLAPATYRFSTALPRVQYARVEQWNGPTQPQVMVRFNQPVTAASVATAVRFGNAAADVSSAYYDDDTPFWTPDGEARSTWLLTPTSPLPADATVALRAGPGLRSALGPLPGAERRDVLTMQTFAAPRLVGLECNDGQQTRLVDAGVACAPLDGVALVFTAPVARSDLLAALQITPDPRGDAKPEADAGDDADQDDGSGADDDGAVVVRGNHRKDQHYRVRLPFPLKAEAEYQLSVAGTLQDRFGRALGKTTALTLRTRIREPKLVFEHSPAVLETDVDSEVPAIVTNLDRLSLSGSRTTADGTSVAQREIKLPPVRNLAFATPLQIRELLGAHSGVVRGGLTSTPATSKKPRPFFAEVTPWEVHAKYGNANTLVWVTSMADGQPAAGVDVAVLDGWQGKAQATATTDADGLAWLPGGAELDPQLTRLYQSVNDDDKPPLVLRVSKGQDLAMLPLSNEFEIDTWRASREQIYDWRRARHGHLRAWGTTAQGVYRAGDTIQYKLYVRDDDQRSLAPAPDHSYTLRIIDPTGNTVQERKDLRLSAFGAIDGELKLPRSAAVGWYRAELQPSYADDLTLSPLRVLVSDFVPAPFHVSAELRGDEAAPGREIGAEVRATLHGGGPFANAQARITARVESAPFEPHNTLAQRYDFDTWQPGGRDTAPLVDQQATLDGNGAWQTTIVPGDASVLVGKLVVEATVQDDRGASIVGQARIPYFGRDRYIGIEQHGWVRAGTPATLGTLVVDRDGQPQSGAPYYVKIERKLTKGARVKGAGNAYITRYVSDWQRVATCKGRSHAGGDTCTFTPDAGGELRATAMVQDRHGRLHSSTTCIYAQGNNAVLWEDRPDYSLDVRIDKPSYKVGDVARLFVKNPYPGAQALITVERYGVLTRRLQVLQTATPVIEIPIKPDYLPGAYVSVVVMSPRQSQPIKNGVDLGKPALRIGYAKLQVDDPYRQLKVDVKPSRDEVRPRVPVAVTLQATPRHGDKTPVEFAVAVLDEAVFDLIQGGTTYFDPLQGFTQLDALDLSNYSLLTRLIGRQKFEKKGASSGGDGGGDLSLRSIDKFVAYWNPSLKADADGRAQFTFTTPDNLSGWRVLAMAVTPGDRMGLGQATVHVNKPTEIRSALPNQLSRGDHVDAVFTITNRTPRTRTIDVTIEASGAAQGKTTQRVSLQSFERGKVALPLDVASSGAVHFAVQAGEGDDGDALQADVPVHERPLTVAAAGFSALTAEAPLTVPLKLPPDTPRAELRLDVASSLLGDLGGAFTYMADYPYLCWEQRLTKAVMAAHFEKLHDRLASPPDWPGADTLTQRTLDDAASFQAPGGGMTFFVPKDEHQSPYLSAYTALAFGWLQQMGYQPPAEVWDKLDGYLQTLLHDDLGVDGFGTAELRAQIRAVALAALAQHGKLKAADLQRYQPQLPRMGLFGEALYAQAAAQTAGAAAPLQAAQQRLLARAQQSAGTVLLDDDQSASYPWTLGSKIGSNCAALSALLADDDADEAPLVMKLTRAIAQARGVHTYWINTQANVFCTRALIQYADRYEATPLAMTVRALLDGTELGSAQLADGRSATIAKPLDAEAASAARQLQVRGDGQGRAYVTTTLRYATAPPTEPLQAGLSVSRAYFVRRDGQWQPLGGPLMTVKQGEQLKIELSLSVPAWMTYVVVDDPVPAGLEPVNPDLATASGLSANEMAQASPAYPYPFYYRALRFDVVRFYADSIGAGQYKLAWIGQAVATGTFAVAETHAERMYDPDVFGNGVATRLKVEPGT</sequence>
<evidence type="ECO:0000259" key="4">
    <source>
        <dbReference type="SMART" id="SM01359"/>
    </source>
</evidence>
<feature type="signal peptide" evidence="3">
    <location>
        <begin position="1"/>
        <end position="27"/>
    </location>
</feature>
<organism evidence="6 7">
    <name type="scientific">Solimonas marina</name>
    <dbReference type="NCBI Taxonomy" id="2714601"/>
    <lineage>
        <taxon>Bacteria</taxon>
        <taxon>Pseudomonadati</taxon>
        <taxon>Pseudomonadota</taxon>
        <taxon>Gammaproteobacteria</taxon>
        <taxon>Nevskiales</taxon>
        <taxon>Nevskiaceae</taxon>
        <taxon>Solimonas</taxon>
    </lineage>
</organism>
<evidence type="ECO:0000256" key="2">
    <source>
        <dbReference type="SAM" id="MobiDB-lite"/>
    </source>
</evidence>
<dbReference type="SMART" id="SM01359">
    <property type="entry name" value="A2M_N_2"/>
    <property type="match status" value="1"/>
</dbReference>
<evidence type="ECO:0000259" key="5">
    <source>
        <dbReference type="SMART" id="SM01360"/>
    </source>
</evidence>
<feature type="compositionally biased region" description="Acidic residues" evidence="2">
    <location>
        <begin position="305"/>
        <end position="322"/>
    </location>
</feature>
<proteinExistence type="inferred from homology"/>
<dbReference type="GO" id="GO:0004866">
    <property type="term" value="F:endopeptidase inhibitor activity"/>
    <property type="evidence" value="ECO:0007669"/>
    <property type="project" value="InterPro"/>
</dbReference>
<protein>
    <submittedName>
        <fullName evidence="6">Large extracellular alpha-helical protein</fullName>
    </submittedName>
</protein>
<dbReference type="SMART" id="SM01360">
    <property type="entry name" value="A2M"/>
    <property type="match status" value="1"/>
</dbReference>
<feature type="chain" id="PRO_5038134705" evidence="3">
    <location>
        <begin position="28"/>
        <end position="1879"/>
    </location>
</feature>
<feature type="domain" description="Alpha-2-macroglobulin bait region" evidence="4">
    <location>
        <begin position="966"/>
        <end position="1119"/>
    </location>
</feature>
<dbReference type="Gene3D" id="1.50.10.20">
    <property type="match status" value="1"/>
</dbReference>
<dbReference type="PANTHER" id="PTHR40094:SF1">
    <property type="entry name" value="UBIQUITIN DOMAIN-CONTAINING PROTEIN"/>
    <property type="match status" value="1"/>
</dbReference>
<name>A0A969WDF4_9GAMM</name>
<dbReference type="InterPro" id="IPR041246">
    <property type="entry name" value="Bact_MG10"/>
</dbReference>
<keyword evidence="7" id="KW-1185">Reference proteome</keyword>
<dbReference type="InterPro" id="IPR001599">
    <property type="entry name" value="Macroglobln_a2"/>
</dbReference>
<feature type="region of interest" description="Disordered" evidence="2">
    <location>
        <begin position="293"/>
        <end position="330"/>
    </location>
</feature>
<dbReference type="Pfam" id="PF11974">
    <property type="entry name" value="bMG3"/>
    <property type="match status" value="1"/>
</dbReference>
<dbReference type="SUPFAM" id="SSF48239">
    <property type="entry name" value="Terpenoid cyclases/Protein prenyltransferases"/>
    <property type="match status" value="1"/>
</dbReference>
<keyword evidence="3" id="KW-0732">Signal</keyword>
<evidence type="ECO:0000313" key="6">
    <source>
        <dbReference type="EMBL" id="NKF23371.1"/>
    </source>
</evidence>
<reference evidence="6" key="1">
    <citation type="submission" date="2020-03" db="EMBL/GenBank/DDBJ databases">
        <title>Solimonas marina sp. nov., isolated from deep seawater of the Pacific Ocean.</title>
        <authorList>
            <person name="Liu X."/>
            <person name="Lai Q."/>
            <person name="Sun F."/>
            <person name="Gai Y."/>
            <person name="Li G."/>
            <person name="Shao Z."/>
        </authorList>
    </citation>
    <scope>NUCLEOTIDE SEQUENCE</scope>
    <source>
        <strain evidence="6">C16B3</strain>
    </source>
</reference>
<dbReference type="Pfam" id="PF17973">
    <property type="entry name" value="bMG10"/>
    <property type="match status" value="1"/>
</dbReference>
<evidence type="ECO:0000313" key="7">
    <source>
        <dbReference type="Proteomes" id="UP000653472"/>
    </source>
</evidence>
<dbReference type="Gene3D" id="2.60.40.1930">
    <property type="match status" value="1"/>
</dbReference>
<dbReference type="Pfam" id="PF07703">
    <property type="entry name" value="A2M_BRD"/>
    <property type="match status" value="1"/>
</dbReference>
<dbReference type="InterPro" id="IPR011625">
    <property type="entry name" value="A2M_N_BRD"/>
</dbReference>
<evidence type="ECO:0000256" key="1">
    <source>
        <dbReference type="ARBA" id="ARBA00010556"/>
    </source>
</evidence>
<dbReference type="InterPro" id="IPR002890">
    <property type="entry name" value="MG2"/>
</dbReference>
<dbReference type="Gene3D" id="2.60.40.3710">
    <property type="match status" value="1"/>
</dbReference>